<evidence type="ECO:0000256" key="1">
    <source>
        <dbReference type="SAM" id="MobiDB-lite"/>
    </source>
</evidence>
<gene>
    <name evidence="2" type="ORF">PHYSODRAFT_294505</name>
</gene>
<dbReference type="Proteomes" id="UP000002640">
    <property type="component" value="Unassembled WGS sequence"/>
</dbReference>
<protein>
    <submittedName>
        <fullName evidence="2">Uncharacterized protein</fullName>
    </submittedName>
</protein>
<accession>G4YMT3</accession>
<name>G4YMT3_PHYSP</name>
<reference evidence="2 3" key="1">
    <citation type="journal article" date="2006" name="Science">
        <title>Phytophthora genome sequences uncover evolutionary origins and mechanisms of pathogenesis.</title>
        <authorList>
            <person name="Tyler B.M."/>
            <person name="Tripathy S."/>
            <person name="Zhang X."/>
            <person name="Dehal P."/>
            <person name="Jiang R.H."/>
            <person name="Aerts A."/>
            <person name="Arredondo F.D."/>
            <person name="Baxter L."/>
            <person name="Bensasson D."/>
            <person name="Beynon J.L."/>
            <person name="Chapman J."/>
            <person name="Damasceno C.M."/>
            <person name="Dorrance A.E."/>
            <person name="Dou D."/>
            <person name="Dickerman A.W."/>
            <person name="Dubchak I.L."/>
            <person name="Garbelotto M."/>
            <person name="Gijzen M."/>
            <person name="Gordon S.G."/>
            <person name="Govers F."/>
            <person name="Grunwald N.J."/>
            <person name="Huang W."/>
            <person name="Ivors K.L."/>
            <person name="Jones R.W."/>
            <person name="Kamoun S."/>
            <person name="Krampis K."/>
            <person name="Lamour K.H."/>
            <person name="Lee M.K."/>
            <person name="McDonald W.H."/>
            <person name="Medina M."/>
            <person name="Meijer H.J."/>
            <person name="Nordberg E.K."/>
            <person name="Maclean D.J."/>
            <person name="Ospina-Giraldo M.D."/>
            <person name="Morris P.F."/>
            <person name="Phuntumart V."/>
            <person name="Putnam N.H."/>
            <person name="Rash S."/>
            <person name="Rose J.K."/>
            <person name="Sakihama Y."/>
            <person name="Salamov A.A."/>
            <person name="Savidor A."/>
            <person name="Scheuring C.F."/>
            <person name="Smith B.M."/>
            <person name="Sobral B.W."/>
            <person name="Terry A."/>
            <person name="Torto-Alalibo T.A."/>
            <person name="Win J."/>
            <person name="Xu Z."/>
            <person name="Zhang H."/>
            <person name="Grigoriev I.V."/>
            <person name="Rokhsar D.S."/>
            <person name="Boore J.L."/>
        </authorList>
    </citation>
    <scope>NUCLEOTIDE SEQUENCE [LARGE SCALE GENOMIC DNA]</scope>
    <source>
        <strain evidence="2 3">P6497</strain>
    </source>
</reference>
<feature type="compositionally biased region" description="Polar residues" evidence="1">
    <location>
        <begin position="64"/>
        <end position="76"/>
    </location>
</feature>
<organism evidence="2 3">
    <name type="scientific">Phytophthora sojae (strain P6497)</name>
    <name type="common">Soybean stem and root rot agent</name>
    <name type="synonym">Phytophthora megasperma f. sp. glycines</name>
    <dbReference type="NCBI Taxonomy" id="1094619"/>
    <lineage>
        <taxon>Eukaryota</taxon>
        <taxon>Sar</taxon>
        <taxon>Stramenopiles</taxon>
        <taxon>Oomycota</taxon>
        <taxon>Peronosporomycetes</taxon>
        <taxon>Peronosporales</taxon>
        <taxon>Peronosporaceae</taxon>
        <taxon>Phytophthora</taxon>
    </lineage>
</organism>
<dbReference type="AlphaFoldDB" id="G4YMT3"/>
<feature type="region of interest" description="Disordered" evidence="1">
    <location>
        <begin position="38"/>
        <end position="79"/>
    </location>
</feature>
<dbReference type="KEGG" id="psoj:PHYSODRAFT_294505"/>
<dbReference type="EMBL" id="JH159151">
    <property type="protein sequence ID" value="EGZ29279.1"/>
    <property type="molecule type" value="Genomic_DNA"/>
</dbReference>
<dbReference type="InParanoid" id="G4YMT3"/>
<evidence type="ECO:0000313" key="3">
    <source>
        <dbReference type="Proteomes" id="UP000002640"/>
    </source>
</evidence>
<keyword evidence="3" id="KW-1185">Reference proteome</keyword>
<proteinExistence type="predicted"/>
<evidence type="ECO:0000313" key="2">
    <source>
        <dbReference type="EMBL" id="EGZ29279.1"/>
    </source>
</evidence>
<dbReference type="RefSeq" id="XP_009516554.1">
    <property type="nucleotide sequence ID" value="XM_009518259.1"/>
</dbReference>
<dbReference type="GeneID" id="20641115"/>
<sequence length="121" mass="13331">MYVRNIIVTEYMFYLKNTEIVSSSRLLRGREVFCFRTQHPKPVPDAQTNSSVPDAESETLVPTAATTNSPVTNAKSETPVPAAAELEAGFQRLADRHLARELATEEGYPGAPSPFTCVLFL</sequence>